<dbReference type="Proteomes" id="UP001597041">
    <property type="component" value="Unassembled WGS sequence"/>
</dbReference>
<evidence type="ECO:0000313" key="2">
    <source>
        <dbReference type="EMBL" id="MFD1064734.1"/>
    </source>
</evidence>
<evidence type="ECO:0000313" key="3">
    <source>
        <dbReference type="Proteomes" id="UP001597041"/>
    </source>
</evidence>
<keyword evidence="1" id="KW-1133">Transmembrane helix</keyword>
<accession>A0ABW3NAM7</accession>
<name>A0ABW3NAM7_9BACI</name>
<feature type="transmembrane region" description="Helical" evidence="1">
    <location>
        <begin position="53"/>
        <end position="73"/>
    </location>
</feature>
<protein>
    <recommendedName>
        <fullName evidence="4">DUF3953 domain-containing protein</fullName>
    </recommendedName>
</protein>
<keyword evidence="1" id="KW-0472">Membrane</keyword>
<dbReference type="EMBL" id="JBHTKK010000001">
    <property type="protein sequence ID" value="MFD1064734.1"/>
    <property type="molecule type" value="Genomic_DNA"/>
</dbReference>
<evidence type="ECO:0000256" key="1">
    <source>
        <dbReference type="SAM" id="Phobius"/>
    </source>
</evidence>
<keyword evidence="3" id="KW-1185">Reference proteome</keyword>
<comment type="caution">
    <text evidence="2">The sequence shown here is derived from an EMBL/GenBank/DDBJ whole genome shotgun (WGS) entry which is preliminary data.</text>
</comment>
<feature type="transmembrane region" description="Helical" evidence="1">
    <location>
        <begin position="27"/>
        <end position="47"/>
    </location>
</feature>
<keyword evidence="1" id="KW-0812">Transmembrane</keyword>
<dbReference type="RefSeq" id="WP_379590196.1">
    <property type="nucleotide sequence ID" value="NZ_JBHTKK010000001.1"/>
</dbReference>
<evidence type="ECO:0008006" key="4">
    <source>
        <dbReference type="Google" id="ProtNLM"/>
    </source>
</evidence>
<reference evidence="3" key="1">
    <citation type="journal article" date="2019" name="Int. J. Syst. Evol. Microbiol.">
        <title>The Global Catalogue of Microorganisms (GCM) 10K type strain sequencing project: providing services to taxonomists for standard genome sequencing and annotation.</title>
        <authorList>
            <consortium name="The Broad Institute Genomics Platform"/>
            <consortium name="The Broad Institute Genome Sequencing Center for Infectious Disease"/>
            <person name="Wu L."/>
            <person name="Ma J."/>
        </authorList>
    </citation>
    <scope>NUCLEOTIDE SEQUENCE [LARGE SCALE GENOMIC DNA]</scope>
    <source>
        <strain evidence="3">CCUG 56608</strain>
    </source>
</reference>
<feature type="transmembrane region" description="Helical" evidence="1">
    <location>
        <begin position="85"/>
        <end position="106"/>
    </location>
</feature>
<proteinExistence type="predicted"/>
<sequence>MKKFLESYENFWRYLFQLKPRNERKTIFKVLDAIILILAGLIILYALLVDQPLAIFIVSFMYLIPLFFAVSFVEGLMDKRKRNAIVTGISTFLTLIAAIIITLAVYT</sequence>
<gene>
    <name evidence="2" type="ORF">ACFQ19_01725</name>
</gene>
<organism evidence="2 3">
    <name type="scientific">Oceanobacillus locisalsi</name>
    <dbReference type="NCBI Taxonomy" id="546107"/>
    <lineage>
        <taxon>Bacteria</taxon>
        <taxon>Bacillati</taxon>
        <taxon>Bacillota</taxon>
        <taxon>Bacilli</taxon>
        <taxon>Bacillales</taxon>
        <taxon>Bacillaceae</taxon>
        <taxon>Oceanobacillus</taxon>
    </lineage>
</organism>